<gene>
    <name evidence="3" type="ORF">SPARVUS_LOCUS7441058</name>
</gene>
<reference evidence="3" key="1">
    <citation type="submission" date="2023-05" db="EMBL/GenBank/DDBJ databases">
        <authorList>
            <person name="Stuckert A."/>
        </authorList>
    </citation>
    <scope>NUCLEOTIDE SEQUENCE</scope>
</reference>
<organism evidence="3 4">
    <name type="scientific">Staurois parvus</name>
    <dbReference type="NCBI Taxonomy" id="386267"/>
    <lineage>
        <taxon>Eukaryota</taxon>
        <taxon>Metazoa</taxon>
        <taxon>Chordata</taxon>
        <taxon>Craniata</taxon>
        <taxon>Vertebrata</taxon>
        <taxon>Euteleostomi</taxon>
        <taxon>Amphibia</taxon>
        <taxon>Batrachia</taxon>
        <taxon>Anura</taxon>
        <taxon>Neobatrachia</taxon>
        <taxon>Ranoidea</taxon>
        <taxon>Ranidae</taxon>
        <taxon>Staurois</taxon>
    </lineage>
</organism>
<evidence type="ECO:0000313" key="4">
    <source>
        <dbReference type="Proteomes" id="UP001162483"/>
    </source>
</evidence>
<dbReference type="PRINTS" id="PR00622">
    <property type="entry name" value="HISTONEH3"/>
</dbReference>
<evidence type="ECO:0000313" key="3">
    <source>
        <dbReference type="EMBL" id="CAI9572470.1"/>
    </source>
</evidence>
<dbReference type="Gene3D" id="1.10.20.10">
    <property type="entry name" value="Histone, subunit A"/>
    <property type="match status" value="1"/>
</dbReference>
<evidence type="ECO:0000259" key="2">
    <source>
        <dbReference type="Pfam" id="PF00125"/>
    </source>
</evidence>
<dbReference type="EMBL" id="CATNWA010014494">
    <property type="protein sequence ID" value="CAI9572470.1"/>
    <property type="molecule type" value="Genomic_DNA"/>
</dbReference>
<dbReference type="Pfam" id="PF00125">
    <property type="entry name" value="Histone"/>
    <property type="match status" value="1"/>
</dbReference>
<dbReference type="InterPro" id="IPR000164">
    <property type="entry name" value="Histone_H3/CENP-A"/>
</dbReference>
<keyword evidence="4" id="KW-1185">Reference proteome</keyword>
<comment type="caution">
    <text evidence="3">The sequence shown here is derived from an EMBL/GenBank/DDBJ whole genome shotgun (WGS) entry which is preliminary data.</text>
</comment>
<dbReference type="Proteomes" id="UP001162483">
    <property type="component" value="Unassembled WGS sequence"/>
</dbReference>
<feature type="domain" description="Core Histone H2A/H2B/H3" evidence="2">
    <location>
        <begin position="2"/>
        <end position="45"/>
    </location>
</feature>
<name>A0ABN9DIP1_9NEOB</name>
<proteinExistence type="inferred from homology"/>
<evidence type="ECO:0000256" key="1">
    <source>
        <dbReference type="ARBA" id="ARBA00010343"/>
    </source>
</evidence>
<dbReference type="SUPFAM" id="SSF47113">
    <property type="entry name" value="Histone-fold"/>
    <property type="match status" value="1"/>
</dbReference>
<dbReference type="PANTHER" id="PTHR11426">
    <property type="entry name" value="HISTONE H3"/>
    <property type="match status" value="1"/>
</dbReference>
<sequence length="45" mass="5152">MDLHFHSSTVMALQEASETYLIGLFKHTYLCAIPAKRFTIIPKDI</sequence>
<comment type="similarity">
    <text evidence="1">Belongs to the histone H3 family.</text>
</comment>
<accession>A0ABN9DIP1</accession>
<protein>
    <recommendedName>
        <fullName evidence="2">Core Histone H2A/H2B/H3 domain-containing protein</fullName>
    </recommendedName>
</protein>
<dbReference type="InterPro" id="IPR007125">
    <property type="entry name" value="H2A/H2B/H3"/>
</dbReference>
<dbReference type="InterPro" id="IPR009072">
    <property type="entry name" value="Histone-fold"/>
</dbReference>